<dbReference type="EMBL" id="RSAS01000473">
    <property type="protein sequence ID" value="RRR71094.1"/>
    <property type="molecule type" value="Genomic_DNA"/>
</dbReference>
<dbReference type="Pfam" id="PF07676">
    <property type="entry name" value="PD40"/>
    <property type="match status" value="3"/>
</dbReference>
<evidence type="ECO:0008006" key="6">
    <source>
        <dbReference type="Google" id="ProtNLM"/>
    </source>
</evidence>
<sequence length="571" mass="61982">VMLLGVTKTCRAAPHTPPDGGRMRGNQVPSRTLPTPFVACWRLRRQHATKNGGGRVDAASTKEAGMRHSGLFFFMLLCSLALLIMPAPTPVVAQGDQGRIVFASDRDGNNEIYVMNADGSGVTRLTNHPANEGDPAWSPDNSRIVFTSNRDGNSEIYVMNADGSNVINLSNHPASDVQPAWSPDGRIAFTSDRDGNYEVYVMNADGSGVINVSNHSALDGTPGWSPDGTRIAFTSGRGNGRGIYTMNADGTGITRVSEDNALHGEASPDWSPDGARLVFQTSRGQLFGMGYSIGLMNVDGSGLAGVYTNQGENMFPSWSPDGTRIAFARSRARVREYPDIYVINADGSGAVNLTNNPSVTDTQPDWSNPATPLPPPPPPSANARCFPETGYCIDGRIREFWEQNGGLPVFGLPIGPQQGMTIEGQAVQAQWFERNRLELHQQNVRPYDVLIGRLGADRLAQQGYAWQAVPAEAAQEGCRFFAETGRNVCGDILAAWRANGLELDGRRGFNENENLALFGLPLTGLITEQLSDGREYQVQYFERARFELHPENAPPFNVLLGLLGREVRGTR</sequence>
<dbReference type="PANTHER" id="PTHR36842">
    <property type="entry name" value="PROTEIN TOLB HOMOLOG"/>
    <property type="match status" value="1"/>
</dbReference>
<dbReference type="Gene3D" id="2.120.10.60">
    <property type="entry name" value="Tricorn protease N-terminal domain"/>
    <property type="match status" value="1"/>
</dbReference>
<dbReference type="AlphaFoldDB" id="A0A426TYM5"/>
<dbReference type="SUPFAM" id="SSF69304">
    <property type="entry name" value="Tricorn protease N-terminal domain"/>
    <property type="match status" value="1"/>
</dbReference>
<reference evidence="4 5" key="1">
    <citation type="submission" date="2018-12" db="EMBL/GenBank/DDBJ databases">
        <title>Genome Sequence of Candidatus Viridilinea halotolerans isolated from saline sulfide-rich spring.</title>
        <authorList>
            <person name="Grouzdev D.S."/>
            <person name="Burganskaya E.I."/>
            <person name="Krutkina M.S."/>
            <person name="Sukhacheva M.V."/>
            <person name="Gorlenko V.M."/>
        </authorList>
    </citation>
    <scope>NUCLEOTIDE SEQUENCE [LARGE SCALE GENOMIC DNA]</scope>
    <source>
        <strain evidence="4">Chok-6</strain>
    </source>
</reference>
<dbReference type="Gene3D" id="2.120.10.30">
    <property type="entry name" value="TolB, C-terminal domain"/>
    <property type="match status" value="2"/>
</dbReference>
<dbReference type="Proteomes" id="UP000280307">
    <property type="component" value="Unassembled WGS sequence"/>
</dbReference>
<organism evidence="4 5">
    <name type="scientific">Candidatus Viridilinea halotolerans</name>
    <dbReference type="NCBI Taxonomy" id="2491704"/>
    <lineage>
        <taxon>Bacteria</taxon>
        <taxon>Bacillati</taxon>
        <taxon>Chloroflexota</taxon>
        <taxon>Chloroflexia</taxon>
        <taxon>Chloroflexales</taxon>
        <taxon>Chloroflexineae</taxon>
        <taxon>Oscillochloridaceae</taxon>
        <taxon>Candidatus Viridilinea</taxon>
    </lineage>
</organism>
<dbReference type="InterPro" id="IPR011659">
    <property type="entry name" value="WD40"/>
</dbReference>
<comment type="caution">
    <text evidence="4">The sequence shown here is derived from an EMBL/GenBank/DDBJ whole genome shotgun (WGS) entry which is preliminary data.</text>
</comment>
<feature type="compositionally biased region" description="Polar residues" evidence="2">
    <location>
        <begin position="355"/>
        <end position="368"/>
    </location>
</feature>
<evidence type="ECO:0000313" key="5">
    <source>
        <dbReference type="Proteomes" id="UP000280307"/>
    </source>
</evidence>
<evidence type="ECO:0000256" key="2">
    <source>
        <dbReference type="SAM" id="MobiDB-lite"/>
    </source>
</evidence>
<name>A0A426TYM5_9CHLR</name>
<evidence type="ECO:0000256" key="3">
    <source>
        <dbReference type="SAM" id="Phobius"/>
    </source>
</evidence>
<evidence type="ECO:0000313" key="4">
    <source>
        <dbReference type="EMBL" id="RRR71094.1"/>
    </source>
</evidence>
<gene>
    <name evidence="4" type="ORF">EI684_12025</name>
</gene>
<protein>
    <recommendedName>
        <fullName evidence="6">DUF5050 domain-containing protein</fullName>
    </recommendedName>
</protein>
<feature type="region of interest" description="Disordered" evidence="2">
    <location>
        <begin position="355"/>
        <end position="378"/>
    </location>
</feature>
<keyword evidence="3" id="KW-1133">Transmembrane helix</keyword>
<accession>A0A426TYM5</accession>
<feature type="non-terminal residue" evidence="4">
    <location>
        <position position="1"/>
    </location>
</feature>
<feature type="transmembrane region" description="Helical" evidence="3">
    <location>
        <begin position="70"/>
        <end position="87"/>
    </location>
</feature>
<dbReference type="Pfam" id="PF26549">
    <property type="entry name" value="Tricorn_N"/>
    <property type="match status" value="1"/>
</dbReference>
<comment type="similarity">
    <text evidence="1">Belongs to the TolB family.</text>
</comment>
<evidence type="ECO:0000256" key="1">
    <source>
        <dbReference type="ARBA" id="ARBA00009820"/>
    </source>
</evidence>
<proteinExistence type="inferred from homology"/>
<keyword evidence="3" id="KW-0472">Membrane</keyword>
<dbReference type="PANTHER" id="PTHR36842:SF1">
    <property type="entry name" value="PROTEIN TOLB"/>
    <property type="match status" value="1"/>
</dbReference>
<keyword evidence="3" id="KW-0812">Transmembrane</keyword>
<dbReference type="InterPro" id="IPR011042">
    <property type="entry name" value="6-blade_b-propeller_TolB-like"/>
</dbReference>